<evidence type="ECO:0000313" key="1">
    <source>
        <dbReference type="EMBL" id="KFH41181.1"/>
    </source>
</evidence>
<protein>
    <submittedName>
        <fullName evidence="1">Uncharacterized protein</fullName>
    </submittedName>
</protein>
<dbReference type="HOGENOM" id="CLU_2739412_0_0_1"/>
<sequence>MATGHLWIADTVGPPSLHIDTDIDVDIHIGRCGPCWVRLASLGWTQRAVTEPPLVRHPLGVALYSNMMLLE</sequence>
<gene>
    <name evidence="1" type="ORF">ACRE_081060</name>
</gene>
<dbReference type="EMBL" id="JPKY01000142">
    <property type="protein sequence ID" value="KFH41181.1"/>
    <property type="molecule type" value="Genomic_DNA"/>
</dbReference>
<proteinExistence type="predicted"/>
<dbReference type="Proteomes" id="UP000029964">
    <property type="component" value="Unassembled WGS sequence"/>
</dbReference>
<comment type="caution">
    <text evidence="1">The sequence shown here is derived from an EMBL/GenBank/DDBJ whole genome shotgun (WGS) entry which is preliminary data.</text>
</comment>
<keyword evidence="2" id="KW-1185">Reference proteome</keyword>
<name>A0A086SVP9_HAPC1</name>
<accession>A0A086SVP9</accession>
<reference evidence="2" key="1">
    <citation type="journal article" date="2014" name="Genome Announc.">
        <title>Genome sequence and annotation of Acremonium chrysogenum, producer of the beta-lactam antibiotic cephalosporin C.</title>
        <authorList>
            <person name="Terfehr D."/>
            <person name="Dahlmann T.A."/>
            <person name="Specht T."/>
            <person name="Zadra I."/>
            <person name="Kuernsteiner H."/>
            <person name="Kueck U."/>
        </authorList>
    </citation>
    <scope>NUCLEOTIDE SEQUENCE [LARGE SCALE GENOMIC DNA]</scope>
    <source>
        <strain evidence="2">ATCC 11550 / CBS 779.69 / DSM 880 / IAM 14645 / JCM 23072 / IMI 49137</strain>
    </source>
</reference>
<organism evidence="1 2">
    <name type="scientific">Hapsidospora chrysogenum (strain ATCC 11550 / CBS 779.69 / DSM 880 / IAM 14645 / JCM 23072 / IMI 49137)</name>
    <name type="common">Acremonium chrysogenum</name>
    <dbReference type="NCBI Taxonomy" id="857340"/>
    <lineage>
        <taxon>Eukaryota</taxon>
        <taxon>Fungi</taxon>
        <taxon>Dikarya</taxon>
        <taxon>Ascomycota</taxon>
        <taxon>Pezizomycotina</taxon>
        <taxon>Sordariomycetes</taxon>
        <taxon>Hypocreomycetidae</taxon>
        <taxon>Hypocreales</taxon>
        <taxon>Bionectriaceae</taxon>
        <taxon>Hapsidospora</taxon>
    </lineage>
</organism>
<dbReference type="AlphaFoldDB" id="A0A086SVP9"/>
<evidence type="ECO:0000313" key="2">
    <source>
        <dbReference type="Proteomes" id="UP000029964"/>
    </source>
</evidence>